<accession>A0AA86NY16</accession>
<organism evidence="1">
    <name type="scientific">Hexamita inflata</name>
    <dbReference type="NCBI Taxonomy" id="28002"/>
    <lineage>
        <taxon>Eukaryota</taxon>
        <taxon>Metamonada</taxon>
        <taxon>Diplomonadida</taxon>
        <taxon>Hexamitidae</taxon>
        <taxon>Hexamitinae</taxon>
        <taxon>Hexamita</taxon>
    </lineage>
</organism>
<gene>
    <name evidence="1" type="ORF">HINF_LOCUS15709</name>
    <name evidence="2" type="ORF">HINF_LOCUS3521</name>
</gene>
<dbReference type="EMBL" id="CATOUU010000386">
    <property type="protein sequence ID" value="CAI9928064.1"/>
    <property type="molecule type" value="Genomic_DNA"/>
</dbReference>
<dbReference type="AlphaFoldDB" id="A0AA86NY16"/>
<proteinExistence type="predicted"/>
<reference evidence="1" key="1">
    <citation type="submission" date="2023-06" db="EMBL/GenBank/DDBJ databases">
        <authorList>
            <person name="Kurt Z."/>
        </authorList>
    </citation>
    <scope>NUCLEOTIDE SEQUENCE</scope>
</reference>
<dbReference type="Proteomes" id="UP001642409">
    <property type="component" value="Unassembled WGS sequence"/>
</dbReference>
<evidence type="ECO:0000313" key="2">
    <source>
        <dbReference type="EMBL" id="CAL5975816.1"/>
    </source>
</evidence>
<sequence>MGCVCSEKQYQDMRQAEIVSTTTCEQTPVLNSQPKQILISYEPDQLCEFKCVAEEIYNGFDLVFNGIKNQLRSHRDVLNMEQLDELDRILNLLMQFEQNIPCNSDLSIEQYKLICQIIFLDYPEIFWTIPQSLVVNENSSVENIICKPFDQQTAIVQNNALNDKLTLFIADLQDDINQLSKIFKQFYFLTPTDIIYQITTSNSKILPSSNTPFYSFFTHKHTTSAALPFIFYYLLIKLNIQATLVPVKHQIPLSFQRQEKVKYFVYKFAVEFEQNGTNYGAFGFEDHHKKIRETITNYHPVLFNCLTIDQMQQMNCTVMRKNENEALQRTQTVLPLGTNIINQIAAYLAAMITKYKSGYLDLLVEGNLKQIVKQARNIKKAVEYQLSYGAKVALKIWLDEKAQYLIFIAFEAEKSSYSTECL</sequence>
<evidence type="ECO:0000313" key="1">
    <source>
        <dbReference type="EMBL" id="CAI9928064.1"/>
    </source>
</evidence>
<comment type="caution">
    <text evidence="1">The sequence shown here is derived from an EMBL/GenBank/DDBJ whole genome shotgun (WGS) entry which is preliminary data.</text>
</comment>
<reference evidence="2 3" key="2">
    <citation type="submission" date="2024-07" db="EMBL/GenBank/DDBJ databases">
        <authorList>
            <person name="Akdeniz Z."/>
        </authorList>
    </citation>
    <scope>NUCLEOTIDE SEQUENCE [LARGE SCALE GENOMIC DNA]</scope>
</reference>
<evidence type="ECO:0000313" key="3">
    <source>
        <dbReference type="Proteomes" id="UP001642409"/>
    </source>
</evidence>
<dbReference type="EMBL" id="CAXDID020000006">
    <property type="protein sequence ID" value="CAL5975816.1"/>
    <property type="molecule type" value="Genomic_DNA"/>
</dbReference>
<name>A0AA86NY16_9EUKA</name>
<keyword evidence="3" id="KW-1185">Reference proteome</keyword>
<protein>
    <submittedName>
        <fullName evidence="1">Putative</fullName>
    </submittedName>
    <submittedName>
        <fullName evidence="2">Transglutaminase/protease</fullName>
    </submittedName>
</protein>